<protein>
    <submittedName>
        <fullName evidence="1">Uncharacterized protein</fullName>
    </submittedName>
</protein>
<gene>
    <name evidence="1" type="ORF">GT718_10815</name>
</gene>
<name>A0ABW9X498_9FIRM</name>
<reference evidence="1 2" key="1">
    <citation type="journal article" date="2019" name="Nat. Med.">
        <title>A library of human gut bacterial isolates paired with longitudinal multiomics data enables mechanistic microbiome research.</title>
        <authorList>
            <person name="Poyet M."/>
            <person name="Groussin M."/>
            <person name="Gibbons S.M."/>
            <person name="Avila-Pacheco J."/>
            <person name="Jiang X."/>
            <person name="Kearney S.M."/>
            <person name="Perrotta A.R."/>
            <person name="Berdy B."/>
            <person name="Zhao S."/>
            <person name="Lieberman T.D."/>
            <person name="Swanson P.K."/>
            <person name="Smith M."/>
            <person name="Roesemann S."/>
            <person name="Alexander J.E."/>
            <person name="Rich S.A."/>
            <person name="Livny J."/>
            <person name="Vlamakis H."/>
            <person name="Clish C."/>
            <person name="Bullock K."/>
            <person name="Deik A."/>
            <person name="Scott J."/>
            <person name="Pierce K.A."/>
            <person name="Xavier R.J."/>
            <person name="Alm E.J."/>
        </authorList>
    </citation>
    <scope>NUCLEOTIDE SEQUENCE [LARGE SCALE GENOMIC DNA]</scope>
    <source>
        <strain evidence="1 2">BIOML-A1</strain>
    </source>
</reference>
<accession>A0ABW9X498</accession>
<comment type="caution">
    <text evidence="1">The sequence shown here is derived from an EMBL/GenBank/DDBJ whole genome shotgun (WGS) entry which is preliminary data.</text>
</comment>
<evidence type="ECO:0000313" key="1">
    <source>
        <dbReference type="EMBL" id="MZL77845.1"/>
    </source>
</evidence>
<dbReference type="Proteomes" id="UP000452293">
    <property type="component" value="Unassembled WGS sequence"/>
</dbReference>
<organism evidence="1 2">
    <name type="scientific">Blautia massiliensis</name>
    <name type="common">ex Durand et al. 2017</name>
    <dbReference type="NCBI Taxonomy" id="1737424"/>
    <lineage>
        <taxon>Bacteria</taxon>
        <taxon>Bacillati</taxon>
        <taxon>Bacillota</taxon>
        <taxon>Clostridia</taxon>
        <taxon>Lachnospirales</taxon>
        <taxon>Lachnospiraceae</taxon>
        <taxon>Blautia</taxon>
    </lineage>
</organism>
<dbReference type="RefSeq" id="WP_129976288.1">
    <property type="nucleotide sequence ID" value="NZ_WWVV01000043.1"/>
</dbReference>
<evidence type="ECO:0000313" key="2">
    <source>
        <dbReference type="Proteomes" id="UP000452293"/>
    </source>
</evidence>
<keyword evidence="2" id="KW-1185">Reference proteome</keyword>
<proteinExistence type="predicted"/>
<dbReference type="EMBL" id="WWVW01000019">
    <property type="protein sequence ID" value="MZL77845.1"/>
    <property type="molecule type" value="Genomic_DNA"/>
</dbReference>
<sequence>MDEYSRIIIEEYCMNHPKTKKAVFLWELVHMSYDVACEPAPWQLMQLSQLISRERNPELREALEDLDEFMNGY</sequence>